<dbReference type="CDD" id="cd00165">
    <property type="entry name" value="S4"/>
    <property type="match status" value="1"/>
</dbReference>
<evidence type="ECO:0000256" key="1">
    <source>
        <dbReference type="ARBA" id="ARBA00008348"/>
    </source>
</evidence>
<dbReference type="EC" id="5.4.99.-" evidence="5"/>
<evidence type="ECO:0000313" key="7">
    <source>
        <dbReference type="EMBL" id="MBC5685174.1"/>
    </source>
</evidence>
<comment type="caution">
    <text evidence="7">The sequence shown here is derived from an EMBL/GenBank/DDBJ whole genome shotgun (WGS) entry which is preliminary data.</text>
</comment>
<dbReference type="InterPro" id="IPR018496">
    <property type="entry name" value="PsdUridine_synth_RsuA/RluB_CS"/>
</dbReference>
<sequence>MMRLDKFLSNAGIASRSEIKKILKKGAVRVNGNVVSDGKLQIDETADQVLYQGKKVEYETFVYYAFHKPAGCVCAARDALHPTVFNYVPMNAKQDLFTVGRLDLDTEGLLLITNDGALSHALLSPKKHVKKTYLAYLDAPADPADIRLFAEGIDIGEKRPTKPAELVIDQNDPTHVYITISEGMYHQVKRMVHACGKEVLYLKRLSMGEFSLEDTLDKGAYRTLTEKEMNYVREYKGSTL</sequence>
<dbReference type="InterPro" id="IPR020094">
    <property type="entry name" value="TruA/RsuA/RluB/E/F_N"/>
</dbReference>
<dbReference type="NCBIfam" id="TIGR00093">
    <property type="entry name" value="pseudouridine synthase"/>
    <property type="match status" value="1"/>
</dbReference>
<dbReference type="InterPro" id="IPR020103">
    <property type="entry name" value="PsdUridine_synth_cat_dom_sf"/>
</dbReference>
<evidence type="ECO:0000256" key="3">
    <source>
        <dbReference type="ARBA" id="ARBA00023235"/>
    </source>
</evidence>
<dbReference type="RefSeq" id="WP_186853608.1">
    <property type="nucleotide sequence ID" value="NZ_JACOPG010000001.1"/>
</dbReference>
<dbReference type="Gene3D" id="3.30.70.1560">
    <property type="entry name" value="Alpha-L RNA-binding motif"/>
    <property type="match status" value="1"/>
</dbReference>
<dbReference type="PROSITE" id="PS01149">
    <property type="entry name" value="PSI_RSU"/>
    <property type="match status" value="1"/>
</dbReference>
<evidence type="ECO:0000256" key="4">
    <source>
        <dbReference type="PROSITE-ProRule" id="PRU00182"/>
    </source>
</evidence>
<feature type="domain" description="RNA-binding S4" evidence="6">
    <location>
        <begin position="2"/>
        <end position="65"/>
    </location>
</feature>
<evidence type="ECO:0000256" key="5">
    <source>
        <dbReference type="RuleBase" id="RU003887"/>
    </source>
</evidence>
<reference evidence="7 8" key="1">
    <citation type="submission" date="2020-08" db="EMBL/GenBank/DDBJ databases">
        <title>Genome public.</title>
        <authorList>
            <person name="Liu C."/>
            <person name="Sun Q."/>
        </authorList>
    </citation>
    <scope>NUCLEOTIDE SEQUENCE [LARGE SCALE GENOMIC DNA]</scope>
    <source>
        <strain evidence="7 8">NSJ-9</strain>
    </source>
</reference>
<dbReference type="Gene3D" id="3.30.70.580">
    <property type="entry name" value="Pseudouridine synthase I, catalytic domain, N-terminal subdomain"/>
    <property type="match status" value="1"/>
</dbReference>
<dbReference type="PANTHER" id="PTHR47683:SF4">
    <property type="entry name" value="PSEUDOURIDINE SYNTHASE"/>
    <property type="match status" value="1"/>
</dbReference>
<evidence type="ECO:0000259" key="6">
    <source>
        <dbReference type="SMART" id="SM00363"/>
    </source>
</evidence>
<keyword evidence="2 4" id="KW-0694">RNA-binding</keyword>
<dbReference type="EMBL" id="JACOPG010000001">
    <property type="protein sequence ID" value="MBC5685174.1"/>
    <property type="molecule type" value="Genomic_DNA"/>
</dbReference>
<protein>
    <recommendedName>
        <fullName evidence="5">Pseudouridine synthase</fullName>
        <ecNumber evidence="5">5.4.99.-</ecNumber>
    </recommendedName>
</protein>
<dbReference type="PROSITE" id="PS50889">
    <property type="entry name" value="S4"/>
    <property type="match status" value="1"/>
</dbReference>
<evidence type="ECO:0000313" key="8">
    <source>
        <dbReference type="Proteomes" id="UP000643810"/>
    </source>
</evidence>
<dbReference type="Pfam" id="PF01479">
    <property type="entry name" value="S4"/>
    <property type="match status" value="1"/>
</dbReference>
<dbReference type="Proteomes" id="UP000643810">
    <property type="component" value="Unassembled WGS sequence"/>
</dbReference>
<dbReference type="InterPro" id="IPR036986">
    <property type="entry name" value="S4_RNA-bd_sf"/>
</dbReference>
<dbReference type="InterPro" id="IPR042092">
    <property type="entry name" value="PsdUridine_s_RsuA/RluB/E/F_cat"/>
</dbReference>
<dbReference type="InterPro" id="IPR050343">
    <property type="entry name" value="RsuA_PseudoU_synthase"/>
</dbReference>
<dbReference type="CDD" id="cd02553">
    <property type="entry name" value="PseudoU_synth_RsuA"/>
    <property type="match status" value="1"/>
</dbReference>
<dbReference type="SUPFAM" id="SSF55120">
    <property type="entry name" value="Pseudouridine synthase"/>
    <property type="match status" value="1"/>
</dbReference>
<keyword evidence="8" id="KW-1185">Reference proteome</keyword>
<dbReference type="PANTHER" id="PTHR47683">
    <property type="entry name" value="PSEUDOURIDINE SYNTHASE FAMILY PROTEIN-RELATED"/>
    <property type="match status" value="1"/>
</dbReference>
<accession>A0ABR7GCK8</accession>
<keyword evidence="3 5" id="KW-0413">Isomerase</keyword>
<dbReference type="InterPro" id="IPR006145">
    <property type="entry name" value="PsdUridine_synth_RsuA/RluA"/>
</dbReference>
<proteinExistence type="inferred from homology"/>
<dbReference type="SUPFAM" id="SSF55174">
    <property type="entry name" value="Alpha-L RNA-binding motif"/>
    <property type="match status" value="1"/>
</dbReference>
<dbReference type="Gene3D" id="3.10.290.10">
    <property type="entry name" value="RNA-binding S4 domain"/>
    <property type="match status" value="1"/>
</dbReference>
<name>A0ABR7GCK8_9FIRM</name>
<dbReference type="Pfam" id="PF00849">
    <property type="entry name" value="PseudoU_synth_2"/>
    <property type="match status" value="1"/>
</dbReference>
<dbReference type="InterPro" id="IPR000748">
    <property type="entry name" value="PsdUridine_synth_RsuA/RluB/E/F"/>
</dbReference>
<comment type="similarity">
    <text evidence="1 5">Belongs to the pseudouridine synthase RsuA family.</text>
</comment>
<organism evidence="7 8">
    <name type="scientific">Roseburia lenta</name>
    <dbReference type="NCBI Taxonomy" id="2763061"/>
    <lineage>
        <taxon>Bacteria</taxon>
        <taxon>Bacillati</taxon>
        <taxon>Bacillota</taxon>
        <taxon>Clostridia</taxon>
        <taxon>Lachnospirales</taxon>
        <taxon>Lachnospiraceae</taxon>
        <taxon>Roseburia</taxon>
    </lineage>
</organism>
<dbReference type="InterPro" id="IPR002942">
    <property type="entry name" value="S4_RNA-bd"/>
</dbReference>
<evidence type="ECO:0000256" key="2">
    <source>
        <dbReference type="ARBA" id="ARBA00022884"/>
    </source>
</evidence>
<gene>
    <name evidence="7" type="ORF">H8R94_00865</name>
</gene>
<dbReference type="SMART" id="SM00363">
    <property type="entry name" value="S4"/>
    <property type="match status" value="1"/>
</dbReference>